<dbReference type="Pfam" id="PF01522">
    <property type="entry name" value="Polysacc_deac_1"/>
    <property type="match status" value="1"/>
</dbReference>
<reference evidence="2 3" key="1">
    <citation type="journal article" date="2016" name="Nat. Commun.">
        <title>Thousands of microbial genomes shed light on interconnected biogeochemical processes in an aquifer system.</title>
        <authorList>
            <person name="Anantharaman K."/>
            <person name="Brown C.T."/>
            <person name="Hug L.A."/>
            <person name="Sharon I."/>
            <person name="Castelle C.J."/>
            <person name="Probst A.J."/>
            <person name="Thomas B.C."/>
            <person name="Singh A."/>
            <person name="Wilkins M.J."/>
            <person name="Karaoz U."/>
            <person name="Brodie E.L."/>
            <person name="Williams K.H."/>
            <person name="Hubbard S.S."/>
            <person name="Banfield J.F."/>
        </authorList>
    </citation>
    <scope>NUCLEOTIDE SEQUENCE [LARGE SCALE GENOMIC DNA]</scope>
</reference>
<dbReference type="Proteomes" id="UP000177418">
    <property type="component" value="Unassembled WGS sequence"/>
</dbReference>
<evidence type="ECO:0000259" key="1">
    <source>
        <dbReference type="PROSITE" id="PS51677"/>
    </source>
</evidence>
<dbReference type="GO" id="GO:0016810">
    <property type="term" value="F:hydrolase activity, acting on carbon-nitrogen (but not peptide) bonds"/>
    <property type="evidence" value="ECO:0007669"/>
    <property type="project" value="InterPro"/>
</dbReference>
<proteinExistence type="predicted"/>
<accession>A0A1F7JCM7</accession>
<name>A0A1F7JCM7_9BACT</name>
<comment type="caution">
    <text evidence="2">The sequence shown here is derived from an EMBL/GenBank/DDBJ whole genome shotgun (WGS) entry which is preliminary data.</text>
</comment>
<dbReference type="SUPFAM" id="SSF88713">
    <property type="entry name" value="Glycoside hydrolase/deacetylase"/>
    <property type="match status" value="1"/>
</dbReference>
<organism evidence="2 3">
    <name type="scientific">Candidatus Roizmanbacteria bacterium RIFCSPLOWO2_02_FULL_36_11</name>
    <dbReference type="NCBI Taxonomy" id="1802071"/>
    <lineage>
        <taxon>Bacteria</taxon>
        <taxon>Candidatus Roizmaniibacteriota</taxon>
    </lineage>
</organism>
<gene>
    <name evidence="2" type="ORF">A3H78_03550</name>
</gene>
<evidence type="ECO:0000313" key="2">
    <source>
        <dbReference type="EMBL" id="OGK53360.1"/>
    </source>
</evidence>
<dbReference type="InterPro" id="IPR002509">
    <property type="entry name" value="NODB_dom"/>
</dbReference>
<dbReference type="GO" id="GO:0005975">
    <property type="term" value="P:carbohydrate metabolic process"/>
    <property type="evidence" value="ECO:0007669"/>
    <property type="project" value="InterPro"/>
</dbReference>
<dbReference type="EMBL" id="MGAV01000021">
    <property type="protein sequence ID" value="OGK53360.1"/>
    <property type="molecule type" value="Genomic_DNA"/>
</dbReference>
<evidence type="ECO:0000313" key="3">
    <source>
        <dbReference type="Proteomes" id="UP000177418"/>
    </source>
</evidence>
<dbReference type="PROSITE" id="PS51677">
    <property type="entry name" value="NODB"/>
    <property type="match status" value="1"/>
</dbReference>
<dbReference type="InterPro" id="IPR011330">
    <property type="entry name" value="Glyco_hydro/deAcase_b/a-brl"/>
</dbReference>
<dbReference type="Gene3D" id="3.20.20.370">
    <property type="entry name" value="Glycoside hydrolase/deacetylase"/>
    <property type="match status" value="1"/>
</dbReference>
<dbReference type="InterPro" id="IPR050248">
    <property type="entry name" value="Polysacc_deacetylase_ArnD"/>
</dbReference>
<dbReference type="AlphaFoldDB" id="A0A1F7JCM7"/>
<dbReference type="PANTHER" id="PTHR10587">
    <property type="entry name" value="GLYCOSYL TRANSFERASE-RELATED"/>
    <property type="match status" value="1"/>
</dbReference>
<protein>
    <recommendedName>
        <fullName evidence="1">NodB homology domain-containing protein</fullName>
    </recommendedName>
</protein>
<sequence length="234" mass="26607">MVYAKVDDKDFSVLFHGSRQKKQIALTFDADMTNNMKVMLEDGKINSWFNKKIIDTLIKTHTKATLFLTGMWIETYKKETEDLAKNSLFELGNHTYSHPSFNDNCYRLQQIKSDSEKTLEITKTQKILKDITHKQNMLFRFPGGCYSAHDLNIVTKQKLQIIQWDVVSKDAFTHDANAIISRVLNRSQNGSIVVMHLNGGPNASSTDDALPLIIQGLKKKGFTFVTISELLSNS</sequence>
<feature type="domain" description="NodB homology" evidence="1">
    <location>
        <begin position="22"/>
        <end position="225"/>
    </location>
</feature>